<keyword evidence="3" id="KW-1185">Reference proteome</keyword>
<dbReference type="PANTHER" id="PTHR38011:SF2">
    <property type="entry name" value="BIFUNCTIONAL DEAMINASE-REDUCTASE DOMAIN PROTEIN"/>
    <property type="match status" value="1"/>
</dbReference>
<dbReference type="RefSeq" id="WP_345121259.1">
    <property type="nucleotide sequence ID" value="NZ_BAABAT010000002.1"/>
</dbReference>
<dbReference type="SUPFAM" id="SSF53597">
    <property type="entry name" value="Dihydrofolate reductase-like"/>
    <property type="match status" value="1"/>
</dbReference>
<feature type="domain" description="Bacterial bifunctional deaminase-reductase C-terminal" evidence="1">
    <location>
        <begin position="2"/>
        <end position="169"/>
    </location>
</feature>
<gene>
    <name evidence="2" type="ORF">GCM10022255_007720</name>
</gene>
<evidence type="ECO:0000313" key="2">
    <source>
        <dbReference type="EMBL" id="GAA4244488.1"/>
    </source>
</evidence>
<dbReference type="InterPro" id="IPR002734">
    <property type="entry name" value="RibDG_C"/>
</dbReference>
<name>A0ABP8CX71_9ACTN</name>
<dbReference type="InterPro" id="IPR050765">
    <property type="entry name" value="Riboflavin_Biosynth_HTPR"/>
</dbReference>
<organism evidence="2 3">
    <name type="scientific">Dactylosporangium darangshiense</name>
    <dbReference type="NCBI Taxonomy" id="579108"/>
    <lineage>
        <taxon>Bacteria</taxon>
        <taxon>Bacillati</taxon>
        <taxon>Actinomycetota</taxon>
        <taxon>Actinomycetes</taxon>
        <taxon>Micromonosporales</taxon>
        <taxon>Micromonosporaceae</taxon>
        <taxon>Dactylosporangium</taxon>
    </lineage>
</organism>
<dbReference type="EMBL" id="BAABAT010000002">
    <property type="protein sequence ID" value="GAA4244488.1"/>
    <property type="molecule type" value="Genomic_DNA"/>
</dbReference>
<protein>
    <submittedName>
        <fullName evidence="2">Dihydrofolate reductase family protein</fullName>
    </submittedName>
</protein>
<dbReference type="Proteomes" id="UP001500620">
    <property type="component" value="Unassembled WGS sequence"/>
</dbReference>
<evidence type="ECO:0000259" key="1">
    <source>
        <dbReference type="Pfam" id="PF01872"/>
    </source>
</evidence>
<dbReference type="Pfam" id="PF01872">
    <property type="entry name" value="RibD_C"/>
    <property type="match status" value="1"/>
</dbReference>
<dbReference type="PANTHER" id="PTHR38011">
    <property type="entry name" value="DIHYDROFOLATE REDUCTASE FAMILY PROTEIN (AFU_ORTHOLOGUE AFUA_8G06820)"/>
    <property type="match status" value="1"/>
</dbReference>
<dbReference type="Gene3D" id="3.40.430.10">
    <property type="entry name" value="Dihydrofolate Reductase, subunit A"/>
    <property type="match status" value="1"/>
</dbReference>
<accession>A0ABP8CX71</accession>
<reference evidence="3" key="1">
    <citation type="journal article" date="2019" name="Int. J. Syst. Evol. Microbiol.">
        <title>The Global Catalogue of Microorganisms (GCM) 10K type strain sequencing project: providing services to taxonomists for standard genome sequencing and annotation.</title>
        <authorList>
            <consortium name="The Broad Institute Genomics Platform"/>
            <consortium name="The Broad Institute Genome Sequencing Center for Infectious Disease"/>
            <person name="Wu L."/>
            <person name="Ma J."/>
        </authorList>
    </citation>
    <scope>NUCLEOTIDE SEQUENCE [LARGE SCALE GENOMIC DNA]</scope>
    <source>
        <strain evidence="3">JCM 17441</strain>
    </source>
</reference>
<dbReference type="InterPro" id="IPR024072">
    <property type="entry name" value="DHFR-like_dom_sf"/>
</dbReference>
<evidence type="ECO:0000313" key="3">
    <source>
        <dbReference type="Proteomes" id="UP001500620"/>
    </source>
</evidence>
<sequence>MRKVIASVFTTLDGVMDNPQDWSFSHVSDGYLRYARDQLFAADALLMGRVTYEGFAGSWPSRTGDEFSDRINSMPKYVASTTLGSVTWTNSRLLAGDLADAVRALKQQPGGDLLMYGCGPVAKTLAAHGLLDEVRLWVHPVVLGTGSGPFTGWPQTQLAHVATHPLDKGVLILSYAPSTVSQP</sequence>
<comment type="caution">
    <text evidence="2">The sequence shown here is derived from an EMBL/GenBank/DDBJ whole genome shotgun (WGS) entry which is preliminary data.</text>
</comment>
<proteinExistence type="predicted"/>